<feature type="region of interest" description="Disordered" evidence="1">
    <location>
        <begin position="1"/>
        <end position="28"/>
    </location>
</feature>
<feature type="compositionally biased region" description="Low complexity" evidence="1">
    <location>
        <begin position="1"/>
        <end position="14"/>
    </location>
</feature>
<name>A0A6A4S6D5_SCOMX</name>
<evidence type="ECO:0000256" key="1">
    <source>
        <dbReference type="SAM" id="MobiDB-lite"/>
    </source>
</evidence>
<evidence type="ECO:0000313" key="3">
    <source>
        <dbReference type="Proteomes" id="UP000438429"/>
    </source>
</evidence>
<evidence type="ECO:0000313" key="2">
    <source>
        <dbReference type="EMBL" id="KAF0026691.1"/>
    </source>
</evidence>
<accession>A0A6A4S6D5</accession>
<dbReference type="AlphaFoldDB" id="A0A6A4S6D5"/>
<organism evidence="2 3">
    <name type="scientific">Scophthalmus maximus</name>
    <name type="common">Turbot</name>
    <name type="synonym">Psetta maxima</name>
    <dbReference type="NCBI Taxonomy" id="52904"/>
    <lineage>
        <taxon>Eukaryota</taxon>
        <taxon>Metazoa</taxon>
        <taxon>Chordata</taxon>
        <taxon>Craniata</taxon>
        <taxon>Vertebrata</taxon>
        <taxon>Euteleostomi</taxon>
        <taxon>Actinopterygii</taxon>
        <taxon>Neopterygii</taxon>
        <taxon>Teleostei</taxon>
        <taxon>Neoteleostei</taxon>
        <taxon>Acanthomorphata</taxon>
        <taxon>Carangaria</taxon>
        <taxon>Pleuronectiformes</taxon>
        <taxon>Pleuronectoidei</taxon>
        <taxon>Scophthalmidae</taxon>
        <taxon>Scophthalmus</taxon>
    </lineage>
</organism>
<dbReference type="EMBL" id="VEVO01000019">
    <property type="protein sequence ID" value="KAF0026691.1"/>
    <property type="molecule type" value="Genomic_DNA"/>
</dbReference>
<proteinExistence type="predicted"/>
<gene>
    <name evidence="2" type="ORF">F2P81_021428</name>
</gene>
<sequence length="159" mass="17775">MSTQQQQQQQPPTTRSIAKMPSSGQNMLHRRCCRRQRNFFSADPSVSLNTVTSEEEGSTWKMFVTKTDRLFRWTQTGAVKRGPADFNRLKTGPDGIQTVQFSTMDSGTLVHYSEKGASFKIVNVAQNLLLNHKNTALHGACSIGLLEKCGTCKTNIHQQ</sequence>
<reference evidence="2 3" key="1">
    <citation type="submission" date="2019-06" db="EMBL/GenBank/DDBJ databases">
        <title>Draft genomes of female and male turbot (Scophthalmus maximus).</title>
        <authorList>
            <person name="Xu H."/>
            <person name="Xu X.-W."/>
            <person name="Shao C."/>
            <person name="Chen S."/>
        </authorList>
    </citation>
    <scope>NUCLEOTIDE SEQUENCE [LARGE SCALE GENOMIC DNA]</scope>
    <source>
        <strain evidence="2">Ysfricsl-2016a</strain>
        <tissue evidence="2">Blood</tissue>
    </source>
</reference>
<protein>
    <submittedName>
        <fullName evidence="2">Uncharacterized protein</fullName>
    </submittedName>
</protein>
<dbReference type="Proteomes" id="UP000438429">
    <property type="component" value="Unassembled WGS sequence"/>
</dbReference>
<comment type="caution">
    <text evidence="2">The sequence shown here is derived from an EMBL/GenBank/DDBJ whole genome shotgun (WGS) entry which is preliminary data.</text>
</comment>